<dbReference type="EMBL" id="JADFTS010000007">
    <property type="protein sequence ID" value="KAF9599228.1"/>
    <property type="molecule type" value="Genomic_DNA"/>
</dbReference>
<dbReference type="OrthoDB" id="756370at2759"/>
<evidence type="ECO:0000313" key="1">
    <source>
        <dbReference type="EMBL" id="KAF9599228.1"/>
    </source>
</evidence>
<gene>
    <name evidence="1" type="ORF">IFM89_036354</name>
</gene>
<accession>A0A835LKR6</accession>
<dbReference type="Proteomes" id="UP000631114">
    <property type="component" value="Unassembled WGS sequence"/>
</dbReference>
<reference evidence="1 2" key="1">
    <citation type="submission" date="2020-10" db="EMBL/GenBank/DDBJ databases">
        <title>The Coptis chinensis genome and diversification of protoberbering-type alkaloids.</title>
        <authorList>
            <person name="Wang B."/>
            <person name="Shu S."/>
            <person name="Song C."/>
            <person name="Liu Y."/>
        </authorList>
    </citation>
    <scope>NUCLEOTIDE SEQUENCE [LARGE SCALE GENOMIC DNA]</scope>
    <source>
        <strain evidence="1">HL-2020</strain>
        <tissue evidence="1">Leaf</tissue>
    </source>
</reference>
<sequence length="181" mass="20234">MCSDSSFVLTIYVDIRLSKDILDGDLVQKLPHVGMAPSQTQDMEQERTPKALQMKVDTSVEKRVWATGMAKDMTDMNKRLQSWLLDLMQSRLSCELGYSTTEKRRKFGASSSGLSGEEHRDLFISCYAVAATASTGGGFAGAVVGGLVFNRFESCRKLISMGKFKTNDFNLNQIDRHVNWF</sequence>
<comment type="caution">
    <text evidence="1">The sequence shown here is derived from an EMBL/GenBank/DDBJ whole genome shotgun (WGS) entry which is preliminary data.</text>
</comment>
<proteinExistence type="predicted"/>
<evidence type="ECO:0000313" key="2">
    <source>
        <dbReference type="Proteomes" id="UP000631114"/>
    </source>
</evidence>
<protein>
    <submittedName>
        <fullName evidence="1">Uncharacterized protein</fullName>
    </submittedName>
</protein>
<dbReference type="AlphaFoldDB" id="A0A835LKR6"/>
<organism evidence="1 2">
    <name type="scientific">Coptis chinensis</name>
    <dbReference type="NCBI Taxonomy" id="261450"/>
    <lineage>
        <taxon>Eukaryota</taxon>
        <taxon>Viridiplantae</taxon>
        <taxon>Streptophyta</taxon>
        <taxon>Embryophyta</taxon>
        <taxon>Tracheophyta</taxon>
        <taxon>Spermatophyta</taxon>
        <taxon>Magnoliopsida</taxon>
        <taxon>Ranunculales</taxon>
        <taxon>Ranunculaceae</taxon>
        <taxon>Coptidoideae</taxon>
        <taxon>Coptis</taxon>
    </lineage>
</organism>
<name>A0A835LKR6_9MAGN</name>
<keyword evidence="2" id="KW-1185">Reference proteome</keyword>